<dbReference type="RefSeq" id="WP_094788434.1">
    <property type="nucleotide sequence ID" value="NZ_NDXW01000001.1"/>
</dbReference>
<proteinExistence type="predicted"/>
<sequence>MELITVRLDLAEIQLANQKKRVNSLEDEANRIRLHDVEKAKSEAIAAEREAATKHPLVSQLAINNTLLTEQIDLLANEMGAALF</sequence>
<comment type="caution">
    <text evidence="2">The sequence shown here is derived from an EMBL/GenBank/DDBJ whole genome shotgun (WGS) entry which is preliminary data.</text>
</comment>
<dbReference type="Proteomes" id="UP000257039">
    <property type="component" value="Unassembled WGS sequence"/>
</dbReference>
<organism evidence="2 3">
    <name type="scientific">Zooshikella ganghwensis</name>
    <dbReference type="NCBI Taxonomy" id="202772"/>
    <lineage>
        <taxon>Bacteria</taxon>
        <taxon>Pseudomonadati</taxon>
        <taxon>Pseudomonadota</taxon>
        <taxon>Gammaproteobacteria</taxon>
        <taxon>Oceanospirillales</taxon>
        <taxon>Zooshikellaceae</taxon>
        <taxon>Zooshikella</taxon>
    </lineage>
</organism>
<dbReference type="AlphaFoldDB" id="A0A4P9VPT3"/>
<protein>
    <submittedName>
        <fullName evidence="2">Uncharacterized protein</fullName>
    </submittedName>
</protein>
<reference evidence="2 3" key="1">
    <citation type="submission" date="2017-04" db="EMBL/GenBank/DDBJ databases">
        <title>Draft genome sequence of Zooshikella ganghwensis VG4 isolated from Red Sea sediments.</title>
        <authorList>
            <person name="Rehman Z."/>
            <person name="Alam I."/>
            <person name="Kamau A."/>
            <person name="Bajic V."/>
            <person name="Leiknes T."/>
        </authorList>
    </citation>
    <scope>NUCLEOTIDE SEQUENCE [LARGE SCALE GENOMIC DNA]</scope>
    <source>
        <strain evidence="2 3">VG4</strain>
    </source>
</reference>
<gene>
    <name evidence="2" type="ORF">B9G39_19660</name>
</gene>
<feature type="coiled-coil region" evidence="1">
    <location>
        <begin position="8"/>
        <end position="35"/>
    </location>
</feature>
<keyword evidence="1" id="KW-0175">Coiled coil</keyword>
<evidence type="ECO:0000313" key="3">
    <source>
        <dbReference type="Proteomes" id="UP000257039"/>
    </source>
</evidence>
<evidence type="ECO:0000313" key="2">
    <source>
        <dbReference type="EMBL" id="RDH45483.1"/>
    </source>
</evidence>
<dbReference type="EMBL" id="NDXW01000001">
    <property type="protein sequence ID" value="RDH45483.1"/>
    <property type="molecule type" value="Genomic_DNA"/>
</dbReference>
<evidence type="ECO:0000256" key="1">
    <source>
        <dbReference type="SAM" id="Coils"/>
    </source>
</evidence>
<keyword evidence="3" id="KW-1185">Reference proteome</keyword>
<accession>A0A4P9VPT3</accession>
<name>A0A4P9VPT3_9GAMM</name>